<accession>A0A2T6BSU1</accession>
<dbReference type="PANTHER" id="PTHR30535:SF34">
    <property type="entry name" value="MOLYBDATE-BINDING PROTEIN MOLA"/>
    <property type="match status" value="1"/>
</dbReference>
<dbReference type="Pfam" id="PF01497">
    <property type="entry name" value="Peripla_BP_2"/>
    <property type="match status" value="1"/>
</dbReference>
<organism evidence="4 5">
    <name type="scientific">Melghirimyces profundicolus</name>
    <dbReference type="NCBI Taxonomy" id="1242148"/>
    <lineage>
        <taxon>Bacteria</taxon>
        <taxon>Bacillati</taxon>
        <taxon>Bacillota</taxon>
        <taxon>Bacilli</taxon>
        <taxon>Bacillales</taxon>
        <taxon>Thermoactinomycetaceae</taxon>
        <taxon>Melghirimyces</taxon>
    </lineage>
</organism>
<dbReference type="InterPro" id="IPR054828">
    <property type="entry name" value="Vit_B12_bind_prot"/>
</dbReference>
<reference evidence="4 5" key="1">
    <citation type="submission" date="2018-04" db="EMBL/GenBank/DDBJ databases">
        <title>Genomic Encyclopedia of Archaeal and Bacterial Type Strains, Phase II (KMG-II): from individual species to whole genera.</title>
        <authorList>
            <person name="Goeker M."/>
        </authorList>
    </citation>
    <scope>NUCLEOTIDE SEQUENCE [LARGE SCALE GENOMIC DNA]</scope>
    <source>
        <strain evidence="4 5">DSM 45787</strain>
    </source>
</reference>
<dbReference type="OrthoDB" id="9787772at2"/>
<comment type="caution">
    <text evidence="4">The sequence shown here is derived from an EMBL/GenBank/DDBJ whole genome shotgun (WGS) entry which is preliminary data.</text>
</comment>
<comment type="similarity">
    <text evidence="1">Belongs to the bacterial solute-binding protein 8 family.</text>
</comment>
<sequence length="268" mass="31091">MQRIVSICPSNTEILWALGLGENVVGVDDYSDWPQQVADLPRLGPDLEIDMDRVQALRPDWVLASLSVPGMEKNIEALEQTGIPFLVLYPGGLEDIPRDFLRVARFAGLEQRGRKLADRFKKRLETIRQKIPQDRPAPRVYWEWWPKPVFTPGKENWLTDVSRTVGAINIFGEEEGQTVQSDWRTVAERRPDYVFAVWTGVPMKKVRKDKMMNRPEWKDLPCIRENRVYILDEGWYCRPSQRILTGIEHLAHLLYPDRFAPSDPDNPL</sequence>
<dbReference type="InterPro" id="IPR050902">
    <property type="entry name" value="ABC_Transporter_SBP"/>
</dbReference>
<dbReference type="PANTHER" id="PTHR30535">
    <property type="entry name" value="VITAMIN B12-BINDING PROTEIN"/>
    <property type="match status" value="1"/>
</dbReference>
<dbReference type="CDD" id="cd01144">
    <property type="entry name" value="BtuF"/>
    <property type="match status" value="1"/>
</dbReference>
<dbReference type="NCBIfam" id="NF038402">
    <property type="entry name" value="TroA_like"/>
    <property type="match status" value="1"/>
</dbReference>
<feature type="domain" description="Fe/B12 periplasmic-binding" evidence="3">
    <location>
        <begin position="3"/>
        <end position="258"/>
    </location>
</feature>
<evidence type="ECO:0000313" key="5">
    <source>
        <dbReference type="Proteomes" id="UP000244240"/>
    </source>
</evidence>
<dbReference type="Proteomes" id="UP000244240">
    <property type="component" value="Unassembled WGS sequence"/>
</dbReference>
<evidence type="ECO:0000256" key="1">
    <source>
        <dbReference type="ARBA" id="ARBA00008814"/>
    </source>
</evidence>
<dbReference type="AlphaFoldDB" id="A0A2T6BSU1"/>
<dbReference type="Gene3D" id="3.40.50.1980">
    <property type="entry name" value="Nitrogenase molybdenum iron protein domain"/>
    <property type="match status" value="2"/>
</dbReference>
<dbReference type="RefSeq" id="WP_108023971.1">
    <property type="nucleotide sequence ID" value="NZ_QBKR01000013.1"/>
</dbReference>
<protein>
    <submittedName>
        <fullName evidence="4">Iron complex transport system substrate-binding protein</fullName>
    </submittedName>
</protein>
<keyword evidence="5" id="KW-1185">Reference proteome</keyword>
<evidence type="ECO:0000259" key="3">
    <source>
        <dbReference type="PROSITE" id="PS50983"/>
    </source>
</evidence>
<evidence type="ECO:0000313" key="4">
    <source>
        <dbReference type="EMBL" id="PTX59148.1"/>
    </source>
</evidence>
<proteinExistence type="inferred from homology"/>
<dbReference type="EMBL" id="QBKR01000013">
    <property type="protein sequence ID" value="PTX59148.1"/>
    <property type="molecule type" value="Genomic_DNA"/>
</dbReference>
<name>A0A2T6BSU1_9BACL</name>
<gene>
    <name evidence="4" type="ORF">C8P63_11393</name>
</gene>
<keyword evidence="2" id="KW-0732">Signal</keyword>
<evidence type="ECO:0000256" key="2">
    <source>
        <dbReference type="ARBA" id="ARBA00022729"/>
    </source>
</evidence>
<dbReference type="InterPro" id="IPR002491">
    <property type="entry name" value="ABC_transptr_periplasmic_BD"/>
</dbReference>
<dbReference type="SUPFAM" id="SSF53807">
    <property type="entry name" value="Helical backbone' metal receptor"/>
    <property type="match status" value="1"/>
</dbReference>
<dbReference type="PROSITE" id="PS50983">
    <property type="entry name" value="FE_B12_PBP"/>
    <property type="match status" value="1"/>
</dbReference>